<proteinExistence type="predicted"/>
<protein>
    <submittedName>
        <fullName evidence="1">Uncharacterized protein</fullName>
    </submittedName>
</protein>
<dbReference type="AlphaFoldDB" id="A0A0F9GQC0"/>
<reference evidence="1" key="1">
    <citation type="journal article" date="2015" name="Nature">
        <title>Complex archaea that bridge the gap between prokaryotes and eukaryotes.</title>
        <authorList>
            <person name="Spang A."/>
            <person name="Saw J.H."/>
            <person name="Jorgensen S.L."/>
            <person name="Zaremba-Niedzwiedzka K."/>
            <person name="Martijn J."/>
            <person name="Lind A.E."/>
            <person name="van Eijk R."/>
            <person name="Schleper C."/>
            <person name="Guy L."/>
            <person name="Ettema T.J."/>
        </authorList>
    </citation>
    <scope>NUCLEOTIDE SEQUENCE</scope>
</reference>
<dbReference type="EMBL" id="LAZR01019386">
    <property type="protein sequence ID" value="KKL92731.1"/>
    <property type="molecule type" value="Genomic_DNA"/>
</dbReference>
<organism evidence="1">
    <name type="scientific">marine sediment metagenome</name>
    <dbReference type="NCBI Taxonomy" id="412755"/>
    <lineage>
        <taxon>unclassified sequences</taxon>
        <taxon>metagenomes</taxon>
        <taxon>ecological metagenomes</taxon>
    </lineage>
</organism>
<accession>A0A0F9GQC0</accession>
<comment type="caution">
    <text evidence="1">The sequence shown here is derived from an EMBL/GenBank/DDBJ whole genome shotgun (WGS) entry which is preliminary data.</text>
</comment>
<sequence length="91" mass="11064">MHWERWLNLSHVAEFTKPNISTEWPPKYWLHAMGNIIIQELKNYHKERRKSITPEWPNELKWIPEPCPFCGIRLDICDCQFNYPLRGTTRI</sequence>
<name>A0A0F9GQC0_9ZZZZ</name>
<evidence type="ECO:0000313" key="1">
    <source>
        <dbReference type="EMBL" id="KKL92731.1"/>
    </source>
</evidence>
<gene>
    <name evidence="1" type="ORF">LCGC14_1881770</name>
</gene>